<evidence type="ECO:0000256" key="1">
    <source>
        <dbReference type="SAM" id="SignalP"/>
    </source>
</evidence>
<dbReference type="Gene3D" id="2.60.40.200">
    <property type="entry name" value="Superoxide dismutase, copper/zinc binding domain"/>
    <property type="match status" value="1"/>
</dbReference>
<dbReference type="Proteomes" id="UP000325313">
    <property type="component" value="Unassembled WGS sequence"/>
</dbReference>
<organism evidence="3 4">
    <name type="scientific">Puccinia graminis f. sp. tritici</name>
    <dbReference type="NCBI Taxonomy" id="56615"/>
    <lineage>
        <taxon>Eukaryota</taxon>
        <taxon>Fungi</taxon>
        <taxon>Dikarya</taxon>
        <taxon>Basidiomycota</taxon>
        <taxon>Pucciniomycotina</taxon>
        <taxon>Pucciniomycetes</taxon>
        <taxon>Pucciniales</taxon>
        <taxon>Pucciniaceae</taxon>
        <taxon>Puccinia</taxon>
    </lineage>
</organism>
<sequence>MNLRIPNSVNVVGLFLFGFAFVTDNLRAQPPLPPTKPPGRPPTRFPCTEASVLINGLQGITGTAFFKPNVGRNQGIDFKISLNGLQRLENHKYHVHEFALTPGGGCKSAGKNFNPTKKPIPCPANSPQSACAIGDLSAKGGSLKPATAGATVGTEYLDTVLKFSDIQGRSLVIHDQGGDYIACGDIVCKQN</sequence>
<dbReference type="EMBL" id="VDEP01000340">
    <property type="protein sequence ID" value="KAA1100485.1"/>
    <property type="molecule type" value="Genomic_DNA"/>
</dbReference>
<dbReference type="Pfam" id="PF00080">
    <property type="entry name" value="Sod_Cu"/>
    <property type="match status" value="1"/>
</dbReference>
<dbReference type="InterPro" id="IPR024134">
    <property type="entry name" value="SOD_Cu/Zn_/chaperone"/>
</dbReference>
<protein>
    <recommendedName>
        <fullName evidence="2">Superoxide dismutase copper/zinc binding domain-containing protein</fullName>
    </recommendedName>
</protein>
<gene>
    <name evidence="3" type="ORF">PGTUg99_011585</name>
</gene>
<dbReference type="InterPro" id="IPR036423">
    <property type="entry name" value="SOD-like_Cu/Zn_dom_sf"/>
</dbReference>
<feature type="signal peptide" evidence="1">
    <location>
        <begin position="1"/>
        <end position="28"/>
    </location>
</feature>
<dbReference type="AlphaFoldDB" id="A0A5B0PFU2"/>
<dbReference type="SUPFAM" id="SSF49329">
    <property type="entry name" value="Cu,Zn superoxide dismutase-like"/>
    <property type="match status" value="1"/>
</dbReference>
<proteinExistence type="predicted"/>
<evidence type="ECO:0000313" key="4">
    <source>
        <dbReference type="Proteomes" id="UP000325313"/>
    </source>
</evidence>
<feature type="chain" id="PRO_5023082946" description="Superoxide dismutase copper/zinc binding domain-containing protein" evidence="1">
    <location>
        <begin position="29"/>
        <end position="191"/>
    </location>
</feature>
<name>A0A5B0PFU2_PUCGR</name>
<keyword evidence="1" id="KW-0732">Signal</keyword>
<dbReference type="InterPro" id="IPR001424">
    <property type="entry name" value="SOD_Cu_Zn_dom"/>
</dbReference>
<dbReference type="PANTHER" id="PTHR10003">
    <property type="entry name" value="SUPEROXIDE DISMUTASE CU-ZN -RELATED"/>
    <property type="match status" value="1"/>
</dbReference>
<dbReference type="FunFam" id="2.60.40.200:FF:000015">
    <property type="entry name" value="Copper/zinc superoxide dismutase"/>
    <property type="match status" value="1"/>
</dbReference>
<evidence type="ECO:0000313" key="3">
    <source>
        <dbReference type="EMBL" id="KAA1100485.1"/>
    </source>
</evidence>
<reference evidence="3 4" key="1">
    <citation type="submission" date="2019-05" db="EMBL/GenBank/DDBJ databases">
        <title>Emergence of the Ug99 lineage of the wheat stem rust pathogen through somatic hybridization.</title>
        <authorList>
            <person name="Li F."/>
            <person name="Upadhyaya N.M."/>
            <person name="Sperschneider J."/>
            <person name="Matny O."/>
            <person name="Nguyen-Phuc H."/>
            <person name="Mago R."/>
            <person name="Raley C."/>
            <person name="Miller M.E."/>
            <person name="Silverstein K.A.T."/>
            <person name="Henningsen E."/>
            <person name="Hirsch C.D."/>
            <person name="Visser B."/>
            <person name="Pretorius Z.A."/>
            <person name="Steffenson B.J."/>
            <person name="Schwessinger B."/>
            <person name="Dodds P.N."/>
            <person name="Figueroa M."/>
        </authorList>
    </citation>
    <scope>NUCLEOTIDE SEQUENCE [LARGE SCALE GENOMIC DNA]</scope>
    <source>
        <strain evidence="3 4">Ug99</strain>
    </source>
</reference>
<dbReference type="GO" id="GO:0005507">
    <property type="term" value="F:copper ion binding"/>
    <property type="evidence" value="ECO:0007669"/>
    <property type="project" value="InterPro"/>
</dbReference>
<accession>A0A5B0PFU2</accession>
<comment type="caution">
    <text evidence="3">The sequence shown here is derived from an EMBL/GenBank/DDBJ whole genome shotgun (WGS) entry which is preliminary data.</text>
</comment>
<feature type="domain" description="Superoxide dismutase copper/zinc binding" evidence="2">
    <location>
        <begin position="61"/>
        <end position="180"/>
    </location>
</feature>
<dbReference type="GO" id="GO:0006801">
    <property type="term" value="P:superoxide metabolic process"/>
    <property type="evidence" value="ECO:0007669"/>
    <property type="project" value="InterPro"/>
</dbReference>
<evidence type="ECO:0000259" key="2">
    <source>
        <dbReference type="Pfam" id="PF00080"/>
    </source>
</evidence>